<feature type="compositionally biased region" description="Acidic residues" evidence="1">
    <location>
        <begin position="114"/>
        <end position="156"/>
    </location>
</feature>
<feature type="compositionally biased region" description="Low complexity" evidence="1">
    <location>
        <begin position="165"/>
        <end position="181"/>
    </location>
</feature>
<dbReference type="Proteomes" id="UP001341840">
    <property type="component" value="Unassembled WGS sequence"/>
</dbReference>
<keyword evidence="3" id="KW-1185">Reference proteome</keyword>
<name>A0ABU6YSL7_9FABA</name>
<reference evidence="2 3" key="1">
    <citation type="journal article" date="2023" name="Plants (Basel)">
        <title>Bridging the Gap: Combining Genomics and Transcriptomics Approaches to Understand Stylosanthes scabra, an Orphan Legume from the Brazilian Caatinga.</title>
        <authorList>
            <person name="Ferreira-Neto J.R.C."/>
            <person name="da Silva M.D."/>
            <person name="Binneck E."/>
            <person name="de Melo N.F."/>
            <person name="da Silva R.H."/>
            <person name="de Melo A.L.T.M."/>
            <person name="Pandolfi V."/>
            <person name="Bustamante F.O."/>
            <person name="Brasileiro-Vidal A.C."/>
            <person name="Benko-Iseppon A.M."/>
        </authorList>
    </citation>
    <scope>NUCLEOTIDE SEQUENCE [LARGE SCALE GENOMIC DNA]</scope>
    <source>
        <tissue evidence="2">Leaves</tissue>
    </source>
</reference>
<feature type="region of interest" description="Disordered" evidence="1">
    <location>
        <begin position="67"/>
        <end position="198"/>
    </location>
</feature>
<comment type="caution">
    <text evidence="2">The sequence shown here is derived from an EMBL/GenBank/DDBJ whole genome shotgun (WGS) entry which is preliminary data.</text>
</comment>
<sequence>MQTAEAADEKLGWLPREKLKYISLSLRLAALKTRQSRDKSGPSCTAPINAEPIEISSDLKFEEVPKYISRIGQPDDEEVPEYIPEHWPAENQNPEKEPGADHEMDPNPDRKESEEDPEEEEDLEEEDPEELEEQEEENEMGEEQVEAVEPSDDEYQEYFADYFELALPASPDSSDDSTPSADDYKPHFSHSHRGPCNF</sequence>
<gene>
    <name evidence="2" type="ORF">PIB30_088793</name>
</gene>
<feature type="compositionally biased region" description="Basic and acidic residues" evidence="1">
    <location>
        <begin position="83"/>
        <end position="113"/>
    </location>
</feature>
<feature type="compositionally biased region" description="Basic residues" evidence="1">
    <location>
        <begin position="187"/>
        <end position="198"/>
    </location>
</feature>
<evidence type="ECO:0000313" key="3">
    <source>
        <dbReference type="Proteomes" id="UP001341840"/>
    </source>
</evidence>
<organism evidence="2 3">
    <name type="scientific">Stylosanthes scabra</name>
    <dbReference type="NCBI Taxonomy" id="79078"/>
    <lineage>
        <taxon>Eukaryota</taxon>
        <taxon>Viridiplantae</taxon>
        <taxon>Streptophyta</taxon>
        <taxon>Embryophyta</taxon>
        <taxon>Tracheophyta</taxon>
        <taxon>Spermatophyta</taxon>
        <taxon>Magnoliopsida</taxon>
        <taxon>eudicotyledons</taxon>
        <taxon>Gunneridae</taxon>
        <taxon>Pentapetalae</taxon>
        <taxon>rosids</taxon>
        <taxon>fabids</taxon>
        <taxon>Fabales</taxon>
        <taxon>Fabaceae</taxon>
        <taxon>Papilionoideae</taxon>
        <taxon>50 kb inversion clade</taxon>
        <taxon>dalbergioids sensu lato</taxon>
        <taxon>Dalbergieae</taxon>
        <taxon>Pterocarpus clade</taxon>
        <taxon>Stylosanthes</taxon>
    </lineage>
</organism>
<evidence type="ECO:0000313" key="2">
    <source>
        <dbReference type="EMBL" id="MED6212979.1"/>
    </source>
</evidence>
<accession>A0ABU6YSL7</accession>
<dbReference type="EMBL" id="JASCZI010243283">
    <property type="protein sequence ID" value="MED6212979.1"/>
    <property type="molecule type" value="Genomic_DNA"/>
</dbReference>
<evidence type="ECO:0000256" key="1">
    <source>
        <dbReference type="SAM" id="MobiDB-lite"/>
    </source>
</evidence>
<feature type="region of interest" description="Disordered" evidence="1">
    <location>
        <begin position="32"/>
        <end position="52"/>
    </location>
</feature>
<proteinExistence type="predicted"/>
<protein>
    <submittedName>
        <fullName evidence="2">Uncharacterized protein</fullName>
    </submittedName>
</protein>